<dbReference type="RefSeq" id="WP_145217907.1">
    <property type="nucleotide sequence ID" value="NZ_CP036432.1"/>
</dbReference>
<keyword evidence="2" id="KW-1185">Reference proteome</keyword>
<protein>
    <submittedName>
        <fullName evidence="1">Uncharacterized protein</fullName>
    </submittedName>
</protein>
<proteinExistence type="predicted"/>
<accession>A0ABX5XX77</accession>
<gene>
    <name evidence="1" type="ORF">TBK1r_56440</name>
</gene>
<reference evidence="1 2" key="1">
    <citation type="submission" date="2019-02" db="EMBL/GenBank/DDBJ databases">
        <title>Deep-cultivation of Planctomycetes and their phenomic and genomic characterization uncovers novel biology.</title>
        <authorList>
            <person name="Wiegand S."/>
            <person name="Jogler M."/>
            <person name="Boedeker C."/>
            <person name="Pinto D."/>
            <person name="Vollmers J."/>
            <person name="Rivas-Marin E."/>
            <person name="Kohn T."/>
            <person name="Peeters S.H."/>
            <person name="Heuer A."/>
            <person name="Rast P."/>
            <person name="Oberbeckmann S."/>
            <person name="Bunk B."/>
            <person name="Jeske O."/>
            <person name="Meyerdierks A."/>
            <person name="Storesund J.E."/>
            <person name="Kallscheuer N."/>
            <person name="Luecker S."/>
            <person name="Lage O.M."/>
            <person name="Pohl T."/>
            <person name="Merkel B.J."/>
            <person name="Hornburger P."/>
            <person name="Mueller R.-W."/>
            <person name="Bruemmer F."/>
            <person name="Labrenz M."/>
            <person name="Spormann A.M."/>
            <person name="Op den Camp H."/>
            <person name="Overmann J."/>
            <person name="Amann R."/>
            <person name="Jetten M.S.M."/>
            <person name="Mascher T."/>
            <person name="Medema M.H."/>
            <person name="Devos D.P."/>
            <person name="Kaster A.-K."/>
            <person name="Ovreas L."/>
            <person name="Rohde M."/>
            <person name="Galperin M.Y."/>
            <person name="Jogler C."/>
        </authorList>
    </citation>
    <scope>NUCLEOTIDE SEQUENCE [LARGE SCALE GENOMIC DNA]</scope>
    <source>
        <strain evidence="1 2">TBK1r</strain>
    </source>
</reference>
<name>A0ABX5XX77_9BACT</name>
<evidence type="ECO:0000313" key="1">
    <source>
        <dbReference type="EMBL" id="QDV86625.1"/>
    </source>
</evidence>
<sequence>MSSTTSNQTSTTIQCLPQGVCSWNYYLKGDVLNGETRLRSSSEQGSIVVDGVVFAVKKQGVFSGHWTLEHEGTEVASAQKQSVFWRSFDIDAPGGPLLLATDSAFTRCYTLRRGEESIATMRPNHPLTRRGKMEILTSDWDSPTVVFSFWLVALIWRRLAQNN</sequence>
<dbReference type="EMBL" id="CP036432">
    <property type="protein sequence ID" value="QDV86625.1"/>
    <property type="molecule type" value="Genomic_DNA"/>
</dbReference>
<dbReference type="Proteomes" id="UP000318081">
    <property type="component" value="Chromosome"/>
</dbReference>
<organism evidence="1 2">
    <name type="scientific">Stieleria magnilauensis</name>
    <dbReference type="NCBI Taxonomy" id="2527963"/>
    <lineage>
        <taxon>Bacteria</taxon>
        <taxon>Pseudomonadati</taxon>
        <taxon>Planctomycetota</taxon>
        <taxon>Planctomycetia</taxon>
        <taxon>Pirellulales</taxon>
        <taxon>Pirellulaceae</taxon>
        <taxon>Stieleria</taxon>
    </lineage>
</organism>
<evidence type="ECO:0000313" key="2">
    <source>
        <dbReference type="Proteomes" id="UP000318081"/>
    </source>
</evidence>